<feature type="non-terminal residue" evidence="1">
    <location>
        <position position="57"/>
    </location>
</feature>
<evidence type="ECO:0000313" key="1">
    <source>
        <dbReference type="EMBL" id="KKL54346.1"/>
    </source>
</evidence>
<dbReference type="EMBL" id="LAZR01031232">
    <property type="protein sequence ID" value="KKL54346.1"/>
    <property type="molecule type" value="Genomic_DNA"/>
</dbReference>
<protein>
    <submittedName>
        <fullName evidence="1">Uncharacterized protein</fullName>
    </submittedName>
</protein>
<comment type="caution">
    <text evidence="1">The sequence shown here is derived from an EMBL/GenBank/DDBJ whole genome shotgun (WGS) entry which is preliminary data.</text>
</comment>
<gene>
    <name evidence="1" type="ORF">LCGC14_2266310</name>
</gene>
<proteinExistence type="predicted"/>
<organism evidence="1">
    <name type="scientific">marine sediment metagenome</name>
    <dbReference type="NCBI Taxonomy" id="412755"/>
    <lineage>
        <taxon>unclassified sequences</taxon>
        <taxon>metagenomes</taxon>
        <taxon>ecological metagenomes</taxon>
    </lineage>
</organism>
<sequence length="57" mass="6327">MRRLIKKKGVLCLLVLIGTFAISFSVFALELNWPASPGGIDLNDEQSQTITFLIAYI</sequence>
<dbReference type="AlphaFoldDB" id="A0A0F9DKI6"/>
<accession>A0A0F9DKI6</accession>
<reference evidence="1" key="1">
    <citation type="journal article" date="2015" name="Nature">
        <title>Complex archaea that bridge the gap between prokaryotes and eukaryotes.</title>
        <authorList>
            <person name="Spang A."/>
            <person name="Saw J.H."/>
            <person name="Jorgensen S.L."/>
            <person name="Zaremba-Niedzwiedzka K."/>
            <person name="Martijn J."/>
            <person name="Lind A.E."/>
            <person name="van Eijk R."/>
            <person name="Schleper C."/>
            <person name="Guy L."/>
            <person name="Ettema T.J."/>
        </authorList>
    </citation>
    <scope>NUCLEOTIDE SEQUENCE</scope>
</reference>
<name>A0A0F9DKI6_9ZZZZ</name>